<proteinExistence type="predicted"/>
<dbReference type="EMBL" id="MCGI01000001">
    <property type="protein sequence ID" value="ODM14080.1"/>
    <property type="molecule type" value="Genomic_DNA"/>
</dbReference>
<dbReference type="InterPro" id="IPR052022">
    <property type="entry name" value="26kDa_periplasmic_antigen"/>
</dbReference>
<evidence type="ECO:0000313" key="2">
    <source>
        <dbReference type="EMBL" id="ODM05067.1"/>
    </source>
</evidence>
<dbReference type="Pfam" id="PF04402">
    <property type="entry name" value="SIMPL"/>
    <property type="match status" value="1"/>
</dbReference>
<keyword evidence="1" id="KW-0472">Membrane</keyword>
<dbReference type="Proteomes" id="UP000094067">
    <property type="component" value="Unassembled WGS sequence"/>
</dbReference>
<accession>A0A1E3A999</accession>
<evidence type="ECO:0000313" key="3">
    <source>
        <dbReference type="EMBL" id="ODM14080.1"/>
    </source>
</evidence>
<comment type="caution">
    <text evidence="2">The sequence shown here is derived from an EMBL/GenBank/DDBJ whole genome shotgun (WGS) entry which is preliminary data.</text>
</comment>
<reference evidence="4 5" key="1">
    <citation type="submission" date="2016-07" db="EMBL/GenBank/DDBJ databases">
        <title>Characterization of isolates of Eisenbergiella tayi derived from blood cultures, using whole genome sequencing.</title>
        <authorList>
            <person name="Burdz T."/>
            <person name="Wiebe D."/>
            <person name="Huynh C."/>
            <person name="Bernard K."/>
        </authorList>
    </citation>
    <scope>NUCLEOTIDE SEQUENCE [LARGE SCALE GENOMIC DNA]</scope>
    <source>
        <strain evidence="2 4">NML 110608</strain>
        <strain evidence="3 5">NML 120489</strain>
    </source>
</reference>
<dbReference type="PATRIC" id="fig|1432052.3.peg.1970"/>
<dbReference type="Proteomes" id="UP000095003">
    <property type="component" value="Unassembled WGS sequence"/>
</dbReference>
<organism evidence="2 4">
    <name type="scientific">Eisenbergiella tayi</name>
    <dbReference type="NCBI Taxonomy" id="1432052"/>
    <lineage>
        <taxon>Bacteria</taxon>
        <taxon>Bacillati</taxon>
        <taxon>Bacillota</taxon>
        <taxon>Clostridia</taxon>
        <taxon>Lachnospirales</taxon>
        <taxon>Lachnospiraceae</taxon>
        <taxon>Eisenbergiella</taxon>
    </lineage>
</organism>
<evidence type="ECO:0000313" key="4">
    <source>
        <dbReference type="Proteomes" id="UP000094067"/>
    </source>
</evidence>
<keyword evidence="1" id="KW-1133">Transmembrane helix</keyword>
<dbReference type="Gene3D" id="3.30.110.170">
    <property type="entry name" value="Protein of unknown function (DUF541), domain 1"/>
    <property type="match status" value="1"/>
</dbReference>
<gene>
    <name evidence="3" type="ORF">BEH84_01801</name>
    <name evidence="2" type="ORF">BEI61_00950</name>
</gene>
<name>A0A1E3A999_9FIRM</name>
<dbReference type="InterPro" id="IPR007497">
    <property type="entry name" value="SIMPL/DUF541"/>
</dbReference>
<evidence type="ECO:0008006" key="6">
    <source>
        <dbReference type="Google" id="ProtNLM"/>
    </source>
</evidence>
<keyword evidence="1" id="KW-0812">Transmembrane</keyword>
<dbReference type="AlphaFoldDB" id="A0A1E3A999"/>
<dbReference type="GO" id="GO:0006974">
    <property type="term" value="P:DNA damage response"/>
    <property type="evidence" value="ECO:0007669"/>
    <property type="project" value="TreeGrafter"/>
</dbReference>
<dbReference type="PANTHER" id="PTHR34387">
    <property type="entry name" value="SLR1258 PROTEIN"/>
    <property type="match status" value="1"/>
</dbReference>
<dbReference type="EMBL" id="MCGH01000002">
    <property type="protein sequence ID" value="ODM05067.1"/>
    <property type="molecule type" value="Genomic_DNA"/>
</dbReference>
<dbReference type="PANTHER" id="PTHR34387:SF2">
    <property type="entry name" value="SLR1258 PROTEIN"/>
    <property type="match status" value="1"/>
</dbReference>
<evidence type="ECO:0000313" key="5">
    <source>
        <dbReference type="Proteomes" id="UP000095003"/>
    </source>
</evidence>
<dbReference type="RefSeq" id="WP_069151456.1">
    <property type="nucleotide sequence ID" value="NZ_DAWDRA010000226.1"/>
</dbReference>
<protein>
    <recommendedName>
        <fullName evidence="6">SIMPL domain-containing protein</fullName>
    </recommendedName>
</protein>
<dbReference type="GeneID" id="93300171"/>
<dbReference type="Gene3D" id="3.30.70.2970">
    <property type="entry name" value="Protein of unknown function (DUF541), domain 2"/>
    <property type="match status" value="1"/>
</dbReference>
<feature type="transmembrane region" description="Helical" evidence="1">
    <location>
        <begin position="26"/>
        <end position="46"/>
    </location>
</feature>
<evidence type="ECO:0000256" key="1">
    <source>
        <dbReference type="SAM" id="Phobius"/>
    </source>
</evidence>
<sequence length="271" mass="30034">MDEKKETVSQQTEYERDRRKGGLGDWKAIIIALIAGITAIICVIIFSGNLMNYKKTAGAGGLTATGSANLDFESDLIVWRGNFSTYGATPKEAYAVIKRDSEIVKDYLLENGVSEDELVFSSVDISQRYRTEYDENGNYIRDYPDGYDLYQSLSVTSVDIDKVENISRDITKLIESGVEFVSNSPEYYCTKLDEVKLELIEKATDNAKQRIDIMAAGTGSRTGELLSANLGVFQITAKNSGSGEYSYDGAFDTSSRYKTAMITVKLNYAVE</sequence>